<keyword evidence="3" id="KW-1185">Reference proteome</keyword>
<dbReference type="Proteomes" id="UP001164705">
    <property type="component" value="Chromosome"/>
</dbReference>
<dbReference type="RefSeq" id="WP_267678518.1">
    <property type="nucleotide sequence ID" value="NZ_CP113088.1"/>
</dbReference>
<protein>
    <submittedName>
        <fullName evidence="2">DUF5689 domain-containing protein</fullName>
    </submittedName>
</protein>
<name>A0A9E8MYF9_9FLAO</name>
<reference evidence="2" key="1">
    <citation type="submission" date="2022-11" db="EMBL/GenBank/DDBJ databases">
        <title>Lacinutrix neustonica HL-RS19T sp. nov., isolated from the surface microlayer sample of brackish Lake Shihwa.</title>
        <authorList>
            <person name="Choi J.Y."/>
            <person name="Hwang C.Y."/>
        </authorList>
    </citation>
    <scope>NUCLEOTIDE SEQUENCE</scope>
    <source>
        <strain evidence="2">HL-RS19</strain>
    </source>
</reference>
<dbReference type="Pfam" id="PF18942">
    <property type="entry name" value="DUF5689"/>
    <property type="match status" value="1"/>
</dbReference>
<feature type="domain" description="DUF5689" evidence="1">
    <location>
        <begin position="4"/>
        <end position="176"/>
    </location>
</feature>
<sequence>MSRENPTAAIVIQVDQNPMFTQYEFGRKVFVKLNGLSVGPDNGVIQLGRLDGNQISRIPATRVSEFIIRAADVETIIAKEVSISDFSDDLESQYIRLTDMQFNRNLMGLSFASETDDSFDGERLLESCETGASVILSTSTFSDFKGLQLPANRGTIDGILTRDFFDEFYTIYINTPKQ</sequence>
<evidence type="ECO:0000313" key="2">
    <source>
        <dbReference type="EMBL" id="WAC03878.1"/>
    </source>
</evidence>
<evidence type="ECO:0000259" key="1">
    <source>
        <dbReference type="Pfam" id="PF18942"/>
    </source>
</evidence>
<gene>
    <name evidence="2" type="ORF">N7U66_11125</name>
</gene>
<dbReference type="InterPro" id="IPR043744">
    <property type="entry name" value="DUF5689"/>
</dbReference>
<organism evidence="2 3">
    <name type="scientific">Lacinutrix neustonica</name>
    <dbReference type="NCBI Taxonomy" id="2980107"/>
    <lineage>
        <taxon>Bacteria</taxon>
        <taxon>Pseudomonadati</taxon>
        <taxon>Bacteroidota</taxon>
        <taxon>Flavobacteriia</taxon>
        <taxon>Flavobacteriales</taxon>
        <taxon>Flavobacteriaceae</taxon>
        <taxon>Lacinutrix</taxon>
    </lineage>
</organism>
<dbReference type="AlphaFoldDB" id="A0A9E8MYF9"/>
<dbReference type="EMBL" id="CP113088">
    <property type="protein sequence ID" value="WAC03878.1"/>
    <property type="molecule type" value="Genomic_DNA"/>
</dbReference>
<evidence type="ECO:0000313" key="3">
    <source>
        <dbReference type="Proteomes" id="UP001164705"/>
    </source>
</evidence>
<dbReference type="KEGG" id="lnu:N7U66_11125"/>
<accession>A0A9E8MYF9</accession>
<proteinExistence type="predicted"/>